<gene>
    <name evidence="2" type="ORF">PAN31117_03596</name>
</gene>
<accession>A0A5E5A982</accession>
<evidence type="ECO:0000313" key="3">
    <source>
        <dbReference type="Proteomes" id="UP000383122"/>
    </source>
</evidence>
<keyword evidence="3" id="KW-1185">Reference proteome</keyword>
<reference evidence="2 3" key="1">
    <citation type="submission" date="2019-08" db="EMBL/GenBank/DDBJ databases">
        <authorList>
            <person name="Peeters C."/>
        </authorList>
    </citation>
    <scope>NUCLEOTIDE SEQUENCE [LARGE SCALE GENOMIC DNA]</scope>
    <source>
        <strain evidence="2 3">LMG 31117</strain>
    </source>
</reference>
<dbReference type="AlphaFoldDB" id="A0A5E5A982"/>
<keyword evidence="1" id="KW-0472">Membrane</keyword>
<keyword evidence="1" id="KW-0812">Transmembrane</keyword>
<evidence type="ECO:0000256" key="1">
    <source>
        <dbReference type="SAM" id="Phobius"/>
    </source>
</evidence>
<dbReference type="RefSeq" id="WP_150739384.1">
    <property type="nucleotide sequence ID" value="NZ_CABPSP010000011.1"/>
</dbReference>
<proteinExistence type="predicted"/>
<dbReference type="EMBL" id="CABPSP010000011">
    <property type="protein sequence ID" value="VVE70221.1"/>
    <property type="molecule type" value="Genomic_DNA"/>
</dbReference>
<keyword evidence="1" id="KW-1133">Transmembrane helix</keyword>
<protein>
    <submittedName>
        <fullName evidence="2">Uncharacterized protein</fullName>
    </submittedName>
</protein>
<sequence>MSPSVPATPRESRRLSKRTLWIGAVVAAVIPWVAAAWLVPDDRVEWQCLANFEFDTRTSDSKRVQVFGTMESSYHKDGTGTARFTGRLRQGETSSVVHRASEFEYVALRSWLRVHTLRASRLNNDDTPDDLVYRFVYHGFQAGYTDYFQAMRVGDGASVGYNDQPRVYCAPEKANPA</sequence>
<organism evidence="2 3">
    <name type="scientific">Pandoraea anapnoica</name>
    <dbReference type="NCBI Taxonomy" id="2508301"/>
    <lineage>
        <taxon>Bacteria</taxon>
        <taxon>Pseudomonadati</taxon>
        <taxon>Pseudomonadota</taxon>
        <taxon>Betaproteobacteria</taxon>
        <taxon>Burkholderiales</taxon>
        <taxon>Burkholderiaceae</taxon>
        <taxon>Pandoraea</taxon>
    </lineage>
</organism>
<feature type="transmembrane region" description="Helical" evidence="1">
    <location>
        <begin position="20"/>
        <end position="39"/>
    </location>
</feature>
<dbReference type="Proteomes" id="UP000383122">
    <property type="component" value="Unassembled WGS sequence"/>
</dbReference>
<evidence type="ECO:0000313" key="2">
    <source>
        <dbReference type="EMBL" id="VVE70221.1"/>
    </source>
</evidence>
<dbReference type="OrthoDB" id="8941720at2"/>
<name>A0A5E5A982_9BURK</name>